<evidence type="ECO:0000313" key="3">
    <source>
        <dbReference type="Proteomes" id="UP001153365"/>
    </source>
</evidence>
<dbReference type="PANTHER" id="PTHR10676:SF314">
    <property type="entry name" value="CYTOPLASMIC DYNEIN 1 HEAVY CHAIN 1"/>
    <property type="match status" value="1"/>
</dbReference>
<dbReference type="Proteomes" id="UP001153365">
    <property type="component" value="Unassembled WGS sequence"/>
</dbReference>
<dbReference type="GO" id="GO:0007052">
    <property type="term" value="P:mitotic spindle organization"/>
    <property type="evidence" value="ECO:0007669"/>
    <property type="project" value="TreeGrafter"/>
</dbReference>
<feature type="compositionally biased region" description="Polar residues" evidence="1">
    <location>
        <begin position="148"/>
        <end position="167"/>
    </location>
</feature>
<protein>
    <submittedName>
        <fullName evidence="2">Uncharacterized protein</fullName>
    </submittedName>
</protein>
<keyword evidence="3" id="KW-1185">Reference proteome</keyword>
<feature type="region of interest" description="Disordered" evidence="1">
    <location>
        <begin position="143"/>
        <end position="167"/>
    </location>
</feature>
<name>A0AAV0AIG2_PHAPC</name>
<comment type="caution">
    <text evidence="2">The sequence shown here is derived from an EMBL/GenBank/DDBJ whole genome shotgun (WGS) entry which is preliminary data.</text>
</comment>
<dbReference type="GO" id="GO:0005938">
    <property type="term" value="C:cell cortex"/>
    <property type="evidence" value="ECO:0007669"/>
    <property type="project" value="TreeGrafter"/>
</dbReference>
<evidence type="ECO:0000256" key="1">
    <source>
        <dbReference type="SAM" id="MobiDB-lite"/>
    </source>
</evidence>
<dbReference type="GO" id="GO:0045505">
    <property type="term" value="F:dynein intermediate chain binding"/>
    <property type="evidence" value="ECO:0007669"/>
    <property type="project" value="InterPro"/>
</dbReference>
<dbReference type="AlphaFoldDB" id="A0AAV0AIG2"/>
<dbReference type="GO" id="GO:0005881">
    <property type="term" value="C:cytoplasmic microtubule"/>
    <property type="evidence" value="ECO:0007669"/>
    <property type="project" value="TreeGrafter"/>
</dbReference>
<dbReference type="InterPro" id="IPR026983">
    <property type="entry name" value="DHC"/>
</dbReference>
<dbReference type="GO" id="GO:0007018">
    <property type="term" value="P:microtubule-based movement"/>
    <property type="evidence" value="ECO:0007669"/>
    <property type="project" value="InterPro"/>
</dbReference>
<sequence length="209" mass="22849">MVSMIAELECSIVKSQSEYASLIRETETMKNDMAGVQTKVDWSIKLLESLESEKAQWEAGSATFDAHMSTIAVNVLLSSAFMTYGGFFDQSYHEAMWHGWVDHLNQAAPFFDAYVNSRTSSKNLYLGVIGNSADGSKAVPGTSLAPARNSTASSNAQGSTSANNQTNKTSLSLHHLQQNIEITKITLIIHPIITNLTERARSEPAWSSK</sequence>
<dbReference type="GO" id="GO:0005868">
    <property type="term" value="C:cytoplasmic dynein complex"/>
    <property type="evidence" value="ECO:0007669"/>
    <property type="project" value="TreeGrafter"/>
</dbReference>
<dbReference type="GO" id="GO:0007097">
    <property type="term" value="P:nuclear migration"/>
    <property type="evidence" value="ECO:0007669"/>
    <property type="project" value="TreeGrafter"/>
</dbReference>
<dbReference type="PANTHER" id="PTHR10676">
    <property type="entry name" value="DYNEIN HEAVY CHAIN FAMILY PROTEIN"/>
    <property type="match status" value="1"/>
</dbReference>
<organism evidence="2 3">
    <name type="scientific">Phakopsora pachyrhizi</name>
    <name type="common">Asian soybean rust disease fungus</name>
    <dbReference type="NCBI Taxonomy" id="170000"/>
    <lineage>
        <taxon>Eukaryota</taxon>
        <taxon>Fungi</taxon>
        <taxon>Dikarya</taxon>
        <taxon>Basidiomycota</taxon>
        <taxon>Pucciniomycotina</taxon>
        <taxon>Pucciniomycetes</taxon>
        <taxon>Pucciniales</taxon>
        <taxon>Phakopsoraceae</taxon>
        <taxon>Phakopsora</taxon>
    </lineage>
</organism>
<gene>
    <name evidence="2" type="ORF">PPACK8108_LOCUS1862</name>
</gene>
<proteinExistence type="predicted"/>
<dbReference type="EMBL" id="CALTRL010000311">
    <property type="protein sequence ID" value="CAH7667467.1"/>
    <property type="molecule type" value="Genomic_DNA"/>
</dbReference>
<reference evidence="2" key="1">
    <citation type="submission" date="2022-06" db="EMBL/GenBank/DDBJ databases">
        <authorList>
            <consortium name="SYNGENTA / RWTH Aachen University"/>
        </authorList>
    </citation>
    <scope>NUCLEOTIDE SEQUENCE</scope>
</reference>
<dbReference type="GO" id="GO:0031122">
    <property type="term" value="P:cytoplasmic microtubule organization"/>
    <property type="evidence" value="ECO:0007669"/>
    <property type="project" value="TreeGrafter"/>
</dbReference>
<accession>A0AAV0AIG2</accession>
<evidence type="ECO:0000313" key="2">
    <source>
        <dbReference type="EMBL" id="CAH7667467.1"/>
    </source>
</evidence>
<dbReference type="GO" id="GO:0008569">
    <property type="term" value="F:minus-end-directed microtubule motor activity"/>
    <property type="evidence" value="ECO:0007669"/>
    <property type="project" value="TreeGrafter"/>
</dbReference>
<dbReference type="GO" id="GO:0051959">
    <property type="term" value="F:dynein light intermediate chain binding"/>
    <property type="evidence" value="ECO:0007669"/>
    <property type="project" value="InterPro"/>
</dbReference>
<dbReference type="Gene3D" id="1.20.920.20">
    <property type="match status" value="1"/>
</dbReference>